<keyword evidence="2" id="KW-1185">Reference proteome</keyword>
<proteinExistence type="predicted"/>
<evidence type="ECO:0000313" key="1">
    <source>
        <dbReference type="EMBL" id="KAJ9120458.1"/>
    </source>
</evidence>
<organism evidence="1 2">
    <name type="scientific">Naganishia onofrii</name>
    <dbReference type="NCBI Taxonomy" id="1851511"/>
    <lineage>
        <taxon>Eukaryota</taxon>
        <taxon>Fungi</taxon>
        <taxon>Dikarya</taxon>
        <taxon>Basidiomycota</taxon>
        <taxon>Agaricomycotina</taxon>
        <taxon>Tremellomycetes</taxon>
        <taxon>Filobasidiales</taxon>
        <taxon>Filobasidiaceae</taxon>
        <taxon>Naganishia</taxon>
    </lineage>
</organism>
<dbReference type="Proteomes" id="UP001234202">
    <property type="component" value="Unassembled WGS sequence"/>
</dbReference>
<dbReference type="EMBL" id="JASBWV010000020">
    <property type="protein sequence ID" value="KAJ9120458.1"/>
    <property type="molecule type" value="Genomic_DNA"/>
</dbReference>
<gene>
    <name evidence="1" type="ORF">QFC24_005130</name>
</gene>
<comment type="caution">
    <text evidence="1">The sequence shown here is derived from an EMBL/GenBank/DDBJ whole genome shotgun (WGS) entry which is preliminary data.</text>
</comment>
<protein>
    <submittedName>
        <fullName evidence="1">Uncharacterized protein</fullName>
    </submittedName>
</protein>
<reference evidence="1" key="1">
    <citation type="submission" date="2023-04" db="EMBL/GenBank/DDBJ databases">
        <title>Draft Genome sequencing of Naganishia species isolated from polar environments using Oxford Nanopore Technology.</title>
        <authorList>
            <person name="Leo P."/>
            <person name="Venkateswaran K."/>
        </authorList>
    </citation>
    <scope>NUCLEOTIDE SEQUENCE</scope>
    <source>
        <strain evidence="1">DBVPG 5303</strain>
    </source>
</reference>
<sequence>MADNNKDRLGIPSARSTPSPSPYRSPSYLDVGYSPSSSSHDLKALESGYGETPLSTGGAFFAHQQANGQAGGGGTPEISRSSSFVFPSGIAGASSGLLERRRTSGGPSGGSMCGIGGNAGQSERWEAGSGWRSRSALIWGLRFGWIVLVIWCEVGEFFYSVSGCHFPDAGLPTSHLRTLRNKDSPVLTSPTHVVLLADPQIPHPTLSYPSRNPVLQKVTTWFIDLYMRKSWNVLKRLGRIDAVIVAGDMMDWGRGVFDEAEQVIIFLILSLKDPSSDFSHHRYQTYTNRFKSIFRLPEGTPMYYVPGNHDLGLGPNRLFSPYAKQRYAEK</sequence>
<name>A0ACC2X8V0_9TREE</name>
<evidence type="ECO:0000313" key="2">
    <source>
        <dbReference type="Proteomes" id="UP001234202"/>
    </source>
</evidence>
<accession>A0ACC2X8V0</accession>